<dbReference type="GO" id="GO:0016020">
    <property type="term" value="C:membrane"/>
    <property type="evidence" value="ECO:0007669"/>
    <property type="project" value="UniProtKB-SubCell"/>
</dbReference>
<evidence type="ECO:0000256" key="3">
    <source>
        <dbReference type="ARBA" id="ARBA00022692"/>
    </source>
</evidence>
<dbReference type="GO" id="GO:0005315">
    <property type="term" value="F:phosphate transmembrane transporter activity"/>
    <property type="evidence" value="ECO:0007669"/>
    <property type="project" value="InterPro"/>
</dbReference>
<reference evidence="7" key="1">
    <citation type="journal article" date="2014" name="Front. Microbiol.">
        <title>High frequency of phylogenetically diverse reductive dehalogenase-homologous genes in deep subseafloor sedimentary metagenomes.</title>
        <authorList>
            <person name="Kawai M."/>
            <person name="Futagami T."/>
            <person name="Toyoda A."/>
            <person name="Takaki Y."/>
            <person name="Nishi S."/>
            <person name="Hori S."/>
            <person name="Arai W."/>
            <person name="Tsubouchi T."/>
            <person name="Morono Y."/>
            <person name="Uchiyama I."/>
            <person name="Ito T."/>
            <person name="Fujiyama A."/>
            <person name="Inagaki F."/>
            <person name="Takami H."/>
        </authorList>
    </citation>
    <scope>NUCLEOTIDE SEQUENCE</scope>
    <source>
        <strain evidence="7">Expedition CK06-06</strain>
    </source>
</reference>
<comment type="subcellular location">
    <subcellularLocation>
        <location evidence="1">Membrane</location>
        <topology evidence="1">Multi-pass membrane protein</topology>
    </subcellularLocation>
</comment>
<keyword evidence="3 6" id="KW-0812">Transmembrane</keyword>
<comment type="caution">
    <text evidence="7">The sequence shown here is derived from an EMBL/GenBank/DDBJ whole genome shotgun (WGS) entry which is preliminary data.</text>
</comment>
<evidence type="ECO:0000256" key="1">
    <source>
        <dbReference type="ARBA" id="ARBA00004141"/>
    </source>
</evidence>
<evidence type="ECO:0000256" key="6">
    <source>
        <dbReference type="SAM" id="Phobius"/>
    </source>
</evidence>
<dbReference type="InterPro" id="IPR001204">
    <property type="entry name" value="Phos_transporter"/>
</dbReference>
<evidence type="ECO:0000256" key="2">
    <source>
        <dbReference type="ARBA" id="ARBA00022448"/>
    </source>
</evidence>
<evidence type="ECO:0008006" key="8">
    <source>
        <dbReference type="Google" id="ProtNLM"/>
    </source>
</evidence>
<organism evidence="7">
    <name type="scientific">marine sediment metagenome</name>
    <dbReference type="NCBI Taxonomy" id="412755"/>
    <lineage>
        <taxon>unclassified sequences</taxon>
        <taxon>metagenomes</taxon>
        <taxon>ecological metagenomes</taxon>
    </lineage>
</organism>
<evidence type="ECO:0000256" key="5">
    <source>
        <dbReference type="ARBA" id="ARBA00023136"/>
    </source>
</evidence>
<protein>
    <recommendedName>
        <fullName evidence="8">Inorganic phosphate transporter</fullName>
    </recommendedName>
</protein>
<feature type="non-terminal residue" evidence="7">
    <location>
        <position position="1"/>
    </location>
</feature>
<keyword evidence="5 6" id="KW-0472">Membrane</keyword>
<sequence length="67" mass="7192">IETASHLGIPVSTTHCITTAIMGVGATRRLSAVRWGIARDIVLAWILTFPACGILGWLIAFILNLAF</sequence>
<dbReference type="EMBL" id="BARV01027880">
    <property type="protein sequence ID" value="GAI42284.1"/>
    <property type="molecule type" value="Genomic_DNA"/>
</dbReference>
<gene>
    <name evidence="7" type="ORF">S06H3_44769</name>
</gene>
<dbReference type="Pfam" id="PF01384">
    <property type="entry name" value="PHO4"/>
    <property type="match status" value="1"/>
</dbReference>
<dbReference type="GO" id="GO:0035435">
    <property type="term" value="P:phosphate ion transmembrane transport"/>
    <property type="evidence" value="ECO:0007669"/>
    <property type="project" value="TreeGrafter"/>
</dbReference>
<keyword evidence="4 6" id="KW-1133">Transmembrane helix</keyword>
<dbReference type="PANTHER" id="PTHR11101">
    <property type="entry name" value="PHOSPHATE TRANSPORTER"/>
    <property type="match status" value="1"/>
</dbReference>
<proteinExistence type="predicted"/>
<evidence type="ECO:0000256" key="4">
    <source>
        <dbReference type="ARBA" id="ARBA00022989"/>
    </source>
</evidence>
<keyword evidence="2" id="KW-0813">Transport</keyword>
<feature type="transmembrane region" description="Helical" evidence="6">
    <location>
        <begin position="42"/>
        <end position="66"/>
    </location>
</feature>
<evidence type="ECO:0000313" key="7">
    <source>
        <dbReference type="EMBL" id="GAI42284.1"/>
    </source>
</evidence>
<name>X1QG74_9ZZZZ</name>
<dbReference type="AlphaFoldDB" id="X1QG74"/>
<dbReference type="PANTHER" id="PTHR11101:SF80">
    <property type="entry name" value="PHOSPHATE TRANSPORTER"/>
    <property type="match status" value="1"/>
</dbReference>
<accession>X1QG74</accession>